<protein>
    <submittedName>
        <fullName evidence="1">Uncharacterized protein</fullName>
    </submittedName>
</protein>
<name>A0ABD1Z9N7_9MARC</name>
<gene>
    <name evidence="1" type="ORF">R1flu_012107</name>
</gene>
<evidence type="ECO:0000313" key="1">
    <source>
        <dbReference type="EMBL" id="KAL2644520.1"/>
    </source>
</evidence>
<dbReference type="EMBL" id="JBHFFA010000002">
    <property type="protein sequence ID" value="KAL2644520.1"/>
    <property type="molecule type" value="Genomic_DNA"/>
</dbReference>
<evidence type="ECO:0000313" key="2">
    <source>
        <dbReference type="Proteomes" id="UP001605036"/>
    </source>
</evidence>
<accession>A0ABD1Z9N7</accession>
<organism evidence="1 2">
    <name type="scientific">Riccia fluitans</name>
    <dbReference type="NCBI Taxonomy" id="41844"/>
    <lineage>
        <taxon>Eukaryota</taxon>
        <taxon>Viridiplantae</taxon>
        <taxon>Streptophyta</taxon>
        <taxon>Embryophyta</taxon>
        <taxon>Marchantiophyta</taxon>
        <taxon>Marchantiopsida</taxon>
        <taxon>Marchantiidae</taxon>
        <taxon>Marchantiales</taxon>
        <taxon>Ricciaceae</taxon>
        <taxon>Riccia</taxon>
    </lineage>
</organism>
<dbReference type="AlphaFoldDB" id="A0ABD1Z9N7"/>
<reference evidence="1 2" key="1">
    <citation type="submission" date="2024-09" db="EMBL/GenBank/DDBJ databases">
        <title>Chromosome-scale assembly of Riccia fluitans.</title>
        <authorList>
            <person name="Paukszto L."/>
            <person name="Sawicki J."/>
            <person name="Karawczyk K."/>
            <person name="Piernik-Szablinska J."/>
            <person name="Szczecinska M."/>
            <person name="Mazdziarz M."/>
        </authorList>
    </citation>
    <scope>NUCLEOTIDE SEQUENCE [LARGE SCALE GENOMIC DNA]</scope>
    <source>
        <strain evidence="1">Rf_01</strain>
        <tissue evidence="1">Aerial parts of the thallus</tissue>
    </source>
</reference>
<dbReference type="Proteomes" id="UP001605036">
    <property type="component" value="Unassembled WGS sequence"/>
</dbReference>
<sequence length="283" mass="31568">MIGAALTWVDLDKNTLSSSSASSSVSSISVGVTSQLRSTPMINFEIFSEEEKAFYIKTIEVLDASTTSNLASVTEDGDPFMPVDSPRMIEYKVSDKQGMLWKIPNMNNFATLTIDMWAKLINALEAELNQCELNVINCSTPLKLINLKETVKMISFRDKYRCAEAVSVRVKAAIATDSSQVPKHKMVLWNWLRPFIRFGCRQDGKDTARKNCKGEMLWFDHAIWRHILGHGRHVDAVFQGAGTMFWGTGTAFWGIGMGCERRGVKAGHQEVGAGCHILGHKHH</sequence>
<proteinExistence type="predicted"/>
<keyword evidence="2" id="KW-1185">Reference proteome</keyword>
<comment type="caution">
    <text evidence="1">The sequence shown here is derived from an EMBL/GenBank/DDBJ whole genome shotgun (WGS) entry which is preliminary data.</text>
</comment>